<sequence length="265" mass="30495">MGFRRFQTMAKRSLLKLVTLDVTNTLIKVRGSPGRQYALIGHKHGVMADMNLLNELFYKYYKDHSKRFPNFGAQNMMPAYIWWSLLVKDCFRSADPTIGEETLSKIANDLYFHYTTPNAWEILPGAVSAIQDLRQYPVRIGVVSNWDHRLYKVLLTMKLRSYFDFVLPSYIIGAEKPDSAIFQQALKDANCLPEEAIHFGDSIEKDFLGARRVGMGAYLLAHTNIFEEFIDKKFVVKSVPEFVEAIRPRLEEANIHNRASSVKHL</sequence>
<dbReference type="Proteomes" id="UP001165740">
    <property type="component" value="Chromosome 9"/>
</dbReference>
<evidence type="ECO:0000313" key="6">
    <source>
        <dbReference type="RefSeq" id="XP_055898277.1"/>
    </source>
</evidence>
<dbReference type="InterPro" id="IPR051828">
    <property type="entry name" value="HAD-like_hydrolase_domain"/>
</dbReference>
<dbReference type="GO" id="GO:0005634">
    <property type="term" value="C:nucleus"/>
    <property type="evidence" value="ECO:0007669"/>
    <property type="project" value="TreeGrafter"/>
</dbReference>
<dbReference type="InterPro" id="IPR011949">
    <property type="entry name" value="HAD-SF_hydro_IA_REG-2-like"/>
</dbReference>
<dbReference type="RefSeq" id="XP_013079379.1">
    <property type="nucleotide sequence ID" value="XM_013223925.2"/>
</dbReference>
<dbReference type="SFLD" id="SFLDS00003">
    <property type="entry name" value="Haloacid_Dehalogenase"/>
    <property type="match status" value="1"/>
</dbReference>
<dbReference type="Gene3D" id="3.40.50.1000">
    <property type="entry name" value="HAD superfamily/HAD-like"/>
    <property type="match status" value="1"/>
</dbReference>
<dbReference type="GeneID" id="106065164"/>
<dbReference type="Gene3D" id="1.10.150.720">
    <property type="entry name" value="Haloacid dehalogenase-like hydrolase"/>
    <property type="match status" value="1"/>
</dbReference>
<dbReference type="SFLD" id="SFLDG01129">
    <property type="entry name" value="C1.5:_HAD__Beta-PGM__Phosphata"/>
    <property type="match status" value="1"/>
</dbReference>
<dbReference type="AlphaFoldDB" id="A0A2C9LG67"/>
<dbReference type="InterPro" id="IPR036412">
    <property type="entry name" value="HAD-like_sf"/>
</dbReference>
<dbReference type="SUPFAM" id="SSF56784">
    <property type="entry name" value="HAD-like"/>
    <property type="match status" value="1"/>
</dbReference>
<dbReference type="InterPro" id="IPR006439">
    <property type="entry name" value="HAD-SF_hydro_IA"/>
</dbReference>
<dbReference type="OMA" id="WWRQLIA"/>
<dbReference type="VEuPathDB" id="VectorBase:BGLAX_041060"/>
<dbReference type="STRING" id="6526.A0A2C9LG67"/>
<proteinExistence type="predicted"/>
<dbReference type="PANTHER" id="PTHR46191:SF2">
    <property type="entry name" value="HALOACID DEHALOGENASE-LIKE HYDROLASE DOMAIN-CONTAINING PROTEIN 3"/>
    <property type="match status" value="1"/>
</dbReference>
<evidence type="ECO:0000313" key="4">
    <source>
        <dbReference type="RefSeq" id="XP_013079377.1"/>
    </source>
</evidence>
<protein>
    <submittedName>
        <fullName evidence="4 5">Haloacid dehalogenase-like hydrolase domain-containing protein 3</fullName>
    </submittedName>
</protein>
<dbReference type="PANTHER" id="PTHR46191">
    <property type="match status" value="1"/>
</dbReference>
<dbReference type="VEuPathDB" id="VectorBase:BGLB030652"/>
<evidence type="ECO:0000313" key="1">
    <source>
        <dbReference type="EnsemblMetazoa" id="BGLB030652-PB"/>
    </source>
</evidence>
<gene>
    <name evidence="1" type="primary">106065164</name>
    <name evidence="4 5 6" type="synonym">LOC106065164</name>
</gene>
<evidence type="ECO:0000313" key="2">
    <source>
        <dbReference type="Proteomes" id="UP000076420"/>
    </source>
</evidence>
<dbReference type="OrthoDB" id="444127at2759"/>
<dbReference type="EnsemblMetazoa" id="BGLB030652-RC">
    <property type="protein sequence ID" value="BGLB030652-PC"/>
    <property type="gene ID" value="BGLB030652"/>
</dbReference>
<dbReference type="KEGG" id="bgt:106065164"/>
<dbReference type="RefSeq" id="XP_055898277.1">
    <property type="nucleotide sequence ID" value="XM_056042302.1"/>
</dbReference>
<dbReference type="Proteomes" id="UP000076420">
    <property type="component" value="Unassembled WGS sequence"/>
</dbReference>
<name>A0A2C9LG67_BIOGL</name>
<dbReference type="Pfam" id="PF00702">
    <property type="entry name" value="Hydrolase"/>
    <property type="match status" value="1"/>
</dbReference>
<reference evidence="4 5" key="2">
    <citation type="submission" date="2025-04" db="UniProtKB">
        <authorList>
            <consortium name="RefSeq"/>
        </authorList>
    </citation>
    <scope>IDENTIFICATION</scope>
</reference>
<evidence type="ECO:0000313" key="5">
    <source>
        <dbReference type="RefSeq" id="XP_013079379.1"/>
    </source>
</evidence>
<dbReference type="InterPro" id="IPR023214">
    <property type="entry name" value="HAD_sf"/>
</dbReference>
<organism evidence="1 2">
    <name type="scientific">Biomphalaria glabrata</name>
    <name type="common">Bloodfluke planorb</name>
    <name type="synonym">Freshwater snail</name>
    <dbReference type="NCBI Taxonomy" id="6526"/>
    <lineage>
        <taxon>Eukaryota</taxon>
        <taxon>Metazoa</taxon>
        <taxon>Spiralia</taxon>
        <taxon>Lophotrochozoa</taxon>
        <taxon>Mollusca</taxon>
        <taxon>Gastropoda</taxon>
        <taxon>Heterobranchia</taxon>
        <taxon>Euthyneura</taxon>
        <taxon>Panpulmonata</taxon>
        <taxon>Hygrophila</taxon>
        <taxon>Lymnaeoidea</taxon>
        <taxon>Planorbidae</taxon>
        <taxon>Biomphalaria</taxon>
    </lineage>
</organism>
<reference evidence="1" key="1">
    <citation type="submission" date="2020-05" db="UniProtKB">
        <authorList>
            <consortium name="EnsemblMetazoa"/>
        </authorList>
    </citation>
    <scope>IDENTIFICATION</scope>
    <source>
        <strain evidence="1">BB02</strain>
    </source>
</reference>
<dbReference type="CDD" id="cd16415">
    <property type="entry name" value="HAD_dREG-2_like"/>
    <property type="match status" value="1"/>
</dbReference>
<dbReference type="NCBIfam" id="TIGR01549">
    <property type="entry name" value="HAD-SF-IA-v1"/>
    <property type="match status" value="1"/>
</dbReference>
<accession>A0A2C9LG67</accession>
<dbReference type="EnsemblMetazoa" id="BGLB030652-RB">
    <property type="protein sequence ID" value="BGLB030652-PB"/>
    <property type="gene ID" value="BGLB030652"/>
</dbReference>
<dbReference type="InterPro" id="IPR044924">
    <property type="entry name" value="HAD-SF_hydro_IA_REG-2-like_cap"/>
</dbReference>
<dbReference type="NCBIfam" id="TIGR02252">
    <property type="entry name" value="DREG-2"/>
    <property type="match status" value="1"/>
</dbReference>
<dbReference type="RefSeq" id="XP_013079377.1">
    <property type="nucleotide sequence ID" value="XM_013223923.2"/>
</dbReference>
<evidence type="ECO:0000313" key="3">
    <source>
        <dbReference type="Proteomes" id="UP001165740"/>
    </source>
</evidence>
<dbReference type="EnsemblMetazoa" id="BGLB030652-RA">
    <property type="protein sequence ID" value="BGLB030652-PA"/>
    <property type="gene ID" value="BGLB030652"/>
</dbReference>
<keyword evidence="3" id="KW-1185">Reference proteome</keyword>